<comment type="catalytic activity">
    <reaction evidence="5">
        <text>3'-dephospho-CoA + ATP = ADP + CoA + H(+)</text>
        <dbReference type="Rhea" id="RHEA:18245"/>
        <dbReference type="ChEBI" id="CHEBI:15378"/>
        <dbReference type="ChEBI" id="CHEBI:30616"/>
        <dbReference type="ChEBI" id="CHEBI:57287"/>
        <dbReference type="ChEBI" id="CHEBI:57328"/>
        <dbReference type="ChEBI" id="CHEBI:456216"/>
        <dbReference type="EC" id="2.7.1.24"/>
    </reaction>
</comment>
<dbReference type="SUPFAM" id="SSF52540">
    <property type="entry name" value="P-loop containing nucleoside triphosphate hydrolases"/>
    <property type="match status" value="1"/>
</dbReference>
<comment type="similarity">
    <text evidence="1 5">Belongs to the CoaE family.</text>
</comment>
<dbReference type="STRING" id="87626.PTD2_08414"/>
<evidence type="ECO:0000256" key="1">
    <source>
        <dbReference type="ARBA" id="ARBA00009018"/>
    </source>
</evidence>
<dbReference type="Pfam" id="PF01121">
    <property type="entry name" value="CoaE"/>
    <property type="match status" value="1"/>
</dbReference>
<dbReference type="InterPro" id="IPR027417">
    <property type="entry name" value="P-loop_NTPase"/>
</dbReference>
<comment type="pathway">
    <text evidence="5">Cofactor biosynthesis; coenzyme A biosynthesis; CoA from (R)-pantothenate: step 5/5.</text>
</comment>
<proteinExistence type="inferred from homology"/>
<gene>
    <name evidence="5" type="primary">coaE</name>
    <name evidence="7" type="ORF">PTD2_08414</name>
</gene>
<dbReference type="RefSeq" id="WP_009838314.1">
    <property type="nucleotide sequence ID" value="NZ_AAOH01000003.1"/>
</dbReference>
<dbReference type="HOGENOM" id="CLU_057180_1_2_6"/>
<dbReference type="PANTHER" id="PTHR10695:SF46">
    <property type="entry name" value="BIFUNCTIONAL COENZYME A SYNTHASE-RELATED"/>
    <property type="match status" value="1"/>
</dbReference>
<keyword evidence="2 5" id="KW-0547">Nucleotide-binding</keyword>
<evidence type="ECO:0000256" key="5">
    <source>
        <dbReference type="HAMAP-Rule" id="MF_00376"/>
    </source>
</evidence>
<dbReference type="InterPro" id="IPR001977">
    <property type="entry name" value="Depp_CoAkinase"/>
</dbReference>
<sequence>MPSNQTKVSKKIIGLTGGIGSGKSAVANMFAALGIELVDADIVAREVVAIGSPALAAIKQYFSEDFLNQDGSLNRSKLRERVFSQADDKLWLNNLLHPLIRSEILAQLHQASSPYVLLVAPLLFENKLNELCDHSVLVDVPVATQLQRTSTRDNCTVELVQNIIAAQMPRAQKQALADDTIDNSLALDHTKKQVTALHQKLLALT</sequence>
<feature type="binding site" evidence="5">
    <location>
        <begin position="20"/>
        <end position="25"/>
    </location>
    <ligand>
        <name>ATP</name>
        <dbReference type="ChEBI" id="CHEBI:30616"/>
    </ligand>
</feature>
<evidence type="ECO:0000256" key="3">
    <source>
        <dbReference type="ARBA" id="ARBA00022840"/>
    </source>
</evidence>
<evidence type="ECO:0000256" key="6">
    <source>
        <dbReference type="NCBIfam" id="TIGR00152"/>
    </source>
</evidence>
<keyword evidence="3 5" id="KW-0067">ATP-binding</keyword>
<dbReference type="CDD" id="cd02022">
    <property type="entry name" value="DPCK"/>
    <property type="match status" value="1"/>
</dbReference>
<reference evidence="7 8" key="1">
    <citation type="submission" date="2006-02" db="EMBL/GenBank/DDBJ databases">
        <authorList>
            <person name="Moran M.A."/>
            <person name="Kjelleberg S."/>
            <person name="Egan S."/>
            <person name="Saunders N."/>
            <person name="Thomas T."/>
            <person name="Ferriera S."/>
            <person name="Johnson J."/>
            <person name="Kravitz S."/>
            <person name="Halpern A."/>
            <person name="Remington K."/>
            <person name="Beeson K."/>
            <person name="Tran B."/>
            <person name="Rogers Y.-H."/>
            <person name="Friedman R."/>
            <person name="Venter J.C."/>
        </authorList>
    </citation>
    <scope>NUCLEOTIDE SEQUENCE [LARGE SCALE GENOMIC DNA]</scope>
    <source>
        <strain evidence="7 8">D2</strain>
    </source>
</reference>
<dbReference type="GO" id="GO:0005524">
    <property type="term" value="F:ATP binding"/>
    <property type="evidence" value="ECO:0007669"/>
    <property type="project" value="UniProtKB-UniRule"/>
</dbReference>
<keyword evidence="5 7" id="KW-0418">Kinase</keyword>
<dbReference type="UniPathway" id="UPA00241">
    <property type="reaction ID" value="UER00356"/>
</dbReference>
<dbReference type="GO" id="GO:0004140">
    <property type="term" value="F:dephospho-CoA kinase activity"/>
    <property type="evidence" value="ECO:0007669"/>
    <property type="project" value="UniProtKB-UniRule"/>
</dbReference>
<comment type="caution">
    <text evidence="7">The sequence shown here is derived from an EMBL/GenBank/DDBJ whole genome shotgun (WGS) entry which is preliminary data.</text>
</comment>
<dbReference type="eggNOG" id="COG0237">
    <property type="taxonomic scope" value="Bacteria"/>
</dbReference>
<keyword evidence="5" id="KW-0963">Cytoplasm</keyword>
<dbReference type="PANTHER" id="PTHR10695">
    <property type="entry name" value="DEPHOSPHO-COA KINASE-RELATED"/>
    <property type="match status" value="1"/>
</dbReference>
<dbReference type="NCBIfam" id="TIGR00152">
    <property type="entry name" value="dephospho-CoA kinase"/>
    <property type="match status" value="1"/>
</dbReference>
<organism evidence="7 8">
    <name type="scientific">Pseudoalteromonas tunicata D2</name>
    <dbReference type="NCBI Taxonomy" id="87626"/>
    <lineage>
        <taxon>Bacteria</taxon>
        <taxon>Pseudomonadati</taxon>
        <taxon>Pseudomonadota</taxon>
        <taxon>Gammaproteobacteria</taxon>
        <taxon>Alteromonadales</taxon>
        <taxon>Pseudoalteromonadaceae</taxon>
        <taxon>Pseudoalteromonas</taxon>
    </lineage>
</organism>
<dbReference type="Gene3D" id="3.40.50.300">
    <property type="entry name" value="P-loop containing nucleotide triphosphate hydrolases"/>
    <property type="match status" value="1"/>
</dbReference>
<dbReference type="HAMAP" id="MF_00376">
    <property type="entry name" value="Dephospho_CoA_kinase"/>
    <property type="match status" value="1"/>
</dbReference>
<accession>A4C8Y8</accession>
<keyword evidence="8" id="KW-1185">Reference proteome</keyword>
<dbReference type="AlphaFoldDB" id="A4C8Y8"/>
<dbReference type="GO" id="GO:0005737">
    <property type="term" value="C:cytoplasm"/>
    <property type="evidence" value="ECO:0007669"/>
    <property type="project" value="UniProtKB-SubCell"/>
</dbReference>
<dbReference type="PROSITE" id="PS51219">
    <property type="entry name" value="DPCK"/>
    <property type="match status" value="1"/>
</dbReference>
<protein>
    <recommendedName>
        <fullName evidence="5 6">Dephospho-CoA kinase</fullName>
        <ecNumber evidence="5 6">2.7.1.24</ecNumber>
    </recommendedName>
    <alternativeName>
        <fullName evidence="5">Dephosphocoenzyme A kinase</fullName>
    </alternativeName>
</protein>
<dbReference type="Proteomes" id="UP000006201">
    <property type="component" value="Unassembled WGS sequence"/>
</dbReference>
<evidence type="ECO:0000313" key="7">
    <source>
        <dbReference type="EMBL" id="EAR29053.1"/>
    </source>
</evidence>
<dbReference type="EC" id="2.7.1.24" evidence="5 6"/>
<evidence type="ECO:0000313" key="8">
    <source>
        <dbReference type="Proteomes" id="UP000006201"/>
    </source>
</evidence>
<comment type="subcellular location">
    <subcellularLocation>
        <location evidence="5">Cytoplasm</location>
    </subcellularLocation>
</comment>
<name>A4C8Y8_9GAMM</name>
<keyword evidence="5" id="KW-0808">Transferase</keyword>
<evidence type="ECO:0000256" key="4">
    <source>
        <dbReference type="ARBA" id="ARBA00022993"/>
    </source>
</evidence>
<dbReference type="GO" id="GO:0015937">
    <property type="term" value="P:coenzyme A biosynthetic process"/>
    <property type="evidence" value="ECO:0007669"/>
    <property type="project" value="UniProtKB-UniRule"/>
</dbReference>
<keyword evidence="4 5" id="KW-0173">Coenzyme A biosynthesis</keyword>
<dbReference type="EMBL" id="AAOH01000003">
    <property type="protein sequence ID" value="EAR29053.1"/>
    <property type="molecule type" value="Genomic_DNA"/>
</dbReference>
<evidence type="ECO:0000256" key="2">
    <source>
        <dbReference type="ARBA" id="ARBA00022741"/>
    </source>
</evidence>
<dbReference type="OrthoDB" id="9812943at2"/>
<comment type="function">
    <text evidence="5">Catalyzes the phosphorylation of the 3'-hydroxyl group of dephosphocoenzyme A to form coenzyme A.</text>
</comment>